<organism evidence="2 4">
    <name type="scientific">Clostridium septicum</name>
    <dbReference type="NCBI Taxonomy" id="1504"/>
    <lineage>
        <taxon>Bacteria</taxon>
        <taxon>Bacillati</taxon>
        <taxon>Bacillota</taxon>
        <taxon>Clostridia</taxon>
        <taxon>Eubacteriales</taxon>
        <taxon>Clostridiaceae</taxon>
        <taxon>Clostridium</taxon>
    </lineage>
</organism>
<evidence type="ECO:0000313" key="4">
    <source>
        <dbReference type="Proteomes" id="UP000280586"/>
    </source>
</evidence>
<dbReference type="Proteomes" id="UP000280586">
    <property type="component" value="Chromosome"/>
</dbReference>
<dbReference type="OrthoDB" id="6443639at2"/>
<dbReference type="GeneID" id="303560185"/>
<reference evidence="3" key="2">
    <citation type="submission" date="2022-06" db="EMBL/GenBank/DDBJ databases">
        <authorList>
            <person name="Holder M.E."/>
            <person name="Ajami N.J."/>
            <person name="Petrosino J.F."/>
        </authorList>
    </citation>
    <scope>NUCLEOTIDE SEQUENCE</scope>
    <source>
        <strain evidence="3">RMA 8861</strain>
    </source>
</reference>
<evidence type="ECO:0000313" key="5">
    <source>
        <dbReference type="Proteomes" id="UP001055437"/>
    </source>
</evidence>
<dbReference type="Proteomes" id="UP001055437">
    <property type="component" value="Chromosome"/>
</dbReference>
<dbReference type="KEGG" id="csep:CP523_05800"/>
<keyword evidence="1" id="KW-0812">Transmembrane</keyword>
<dbReference type="EMBL" id="CP099799">
    <property type="protein sequence ID" value="USS00592.1"/>
    <property type="molecule type" value="Genomic_DNA"/>
</dbReference>
<keyword evidence="1" id="KW-0472">Membrane</keyword>
<dbReference type="RefSeq" id="WP_066674973.1">
    <property type="nucleotide sequence ID" value="NZ_CABMIZ010000007.1"/>
</dbReference>
<accession>A0A9N7JL16</accession>
<gene>
    <name evidence="2" type="ORF">CP523_05800</name>
    <name evidence="3" type="ORF">NH397_14075</name>
</gene>
<dbReference type="EMBL" id="CP023671">
    <property type="protein sequence ID" value="AYE34014.1"/>
    <property type="molecule type" value="Genomic_DNA"/>
</dbReference>
<evidence type="ECO:0000313" key="2">
    <source>
        <dbReference type="EMBL" id="AYE34014.1"/>
    </source>
</evidence>
<dbReference type="AlphaFoldDB" id="A0A9N7JL16"/>
<keyword evidence="1" id="KW-1133">Transmembrane helix</keyword>
<reference evidence="2 4" key="1">
    <citation type="submission" date="2017-09" db="EMBL/GenBank/DDBJ databases">
        <authorList>
            <person name="Thomas P."/>
            <person name="Seyboldt C."/>
        </authorList>
    </citation>
    <scope>NUCLEOTIDE SEQUENCE [LARGE SCALE GENOMIC DNA]</scope>
    <source>
        <strain evidence="2 4">DSM 7534</strain>
    </source>
</reference>
<keyword evidence="5" id="KW-1185">Reference proteome</keyword>
<evidence type="ECO:0000256" key="1">
    <source>
        <dbReference type="SAM" id="Phobius"/>
    </source>
</evidence>
<feature type="transmembrane region" description="Helical" evidence="1">
    <location>
        <begin position="12"/>
        <end position="33"/>
    </location>
</feature>
<evidence type="ECO:0000313" key="3">
    <source>
        <dbReference type="EMBL" id="USS00592.1"/>
    </source>
</evidence>
<proteinExistence type="predicted"/>
<name>A0A9N7JL16_CLOSE</name>
<protein>
    <submittedName>
        <fullName evidence="2">Uncharacterized protein</fullName>
    </submittedName>
</protein>
<sequence>MLFIKPSLIFRTISLYIILVLFILIFSFFLNYFEANPCSANSLILEKQLLSLAEKSDIIKLSDITSFKWDKAYSFSPYTTKETIYETIGSQCNSINESISEGMNHLVFLKNGEVVSYLYGYPDEIGYYISFDSSFYKDGVGVISYDEDIKFKISIKNDILNLTHINN</sequence>